<dbReference type="AlphaFoldDB" id="A0A1R1ELU0"/>
<reference evidence="1 2" key="1">
    <citation type="submission" date="2016-11" db="EMBL/GenBank/DDBJ databases">
        <title>Paenibacillus species isolates.</title>
        <authorList>
            <person name="Beno S.M."/>
        </authorList>
    </citation>
    <scope>NUCLEOTIDE SEQUENCE [LARGE SCALE GENOMIC DNA]</scope>
    <source>
        <strain evidence="1 2">FSL R5-0378</strain>
    </source>
</reference>
<comment type="caution">
    <text evidence="1">The sequence shown here is derived from an EMBL/GenBank/DDBJ whole genome shotgun (WGS) entry which is preliminary data.</text>
</comment>
<sequence>MEASPKKDVSFKEKVSLKRDVSSLYEAIGTDRKNSQDPARNEGAKLLDWLNGPHLSRKGIA</sequence>
<gene>
    <name evidence="1" type="ORF">BK138_22125</name>
</gene>
<organism evidence="1 2">
    <name type="scientific">Paenibacillus rhizosphaerae</name>
    <dbReference type="NCBI Taxonomy" id="297318"/>
    <lineage>
        <taxon>Bacteria</taxon>
        <taxon>Bacillati</taxon>
        <taxon>Bacillota</taxon>
        <taxon>Bacilli</taxon>
        <taxon>Bacillales</taxon>
        <taxon>Paenibacillaceae</taxon>
        <taxon>Paenibacillus</taxon>
    </lineage>
</organism>
<accession>A0A1R1ELU0</accession>
<evidence type="ECO:0000313" key="2">
    <source>
        <dbReference type="Proteomes" id="UP000187172"/>
    </source>
</evidence>
<name>A0A1R1ELU0_9BACL</name>
<keyword evidence="2" id="KW-1185">Reference proteome</keyword>
<evidence type="ECO:0000313" key="1">
    <source>
        <dbReference type="EMBL" id="OMF52768.1"/>
    </source>
</evidence>
<proteinExistence type="predicted"/>
<protein>
    <submittedName>
        <fullName evidence="1">Uncharacterized protein</fullName>
    </submittedName>
</protein>
<dbReference type="EMBL" id="MRTP01000006">
    <property type="protein sequence ID" value="OMF52768.1"/>
    <property type="molecule type" value="Genomic_DNA"/>
</dbReference>
<dbReference type="Proteomes" id="UP000187172">
    <property type="component" value="Unassembled WGS sequence"/>
</dbReference>